<dbReference type="EMBL" id="CAADRP010000224">
    <property type="protein sequence ID" value="VFU25170.1"/>
    <property type="molecule type" value="Genomic_DNA"/>
</dbReference>
<proteinExistence type="predicted"/>
<organism evidence="2">
    <name type="scientific">Salix viminalis</name>
    <name type="common">Common osier</name>
    <name type="synonym">Basket willow</name>
    <dbReference type="NCBI Taxonomy" id="40686"/>
    <lineage>
        <taxon>Eukaryota</taxon>
        <taxon>Viridiplantae</taxon>
        <taxon>Streptophyta</taxon>
        <taxon>Embryophyta</taxon>
        <taxon>Tracheophyta</taxon>
        <taxon>Spermatophyta</taxon>
        <taxon>Magnoliopsida</taxon>
        <taxon>eudicotyledons</taxon>
        <taxon>Gunneridae</taxon>
        <taxon>Pentapetalae</taxon>
        <taxon>rosids</taxon>
        <taxon>fabids</taxon>
        <taxon>Malpighiales</taxon>
        <taxon>Salicaceae</taxon>
        <taxon>Saliceae</taxon>
        <taxon>Salix</taxon>
    </lineage>
</organism>
<protein>
    <submittedName>
        <fullName evidence="2">Uncharacterized protein</fullName>
    </submittedName>
</protein>
<reference evidence="2" key="1">
    <citation type="submission" date="2019-03" db="EMBL/GenBank/DDBJ databases">
        <authorList>
            <person name="Mank J."/>
            <person name="Almeida P."/>
        </authorList>
    </citation>
    <scope>NUCLEOTIDE SEQUENCE</scope>
    <source>
        <strain evidence="2">78183</strain>
    </source>
</reference>
<accession>A0A6N2KA46</accession>
<name>A0A6N2KA46_SALVM</name>
<dbReference type="AlphaFoldDB" id="A0A6N2KA46"/>
<gene>
    <name evidence="2" type="ORF">SVIM_LOCUS55559</name>
</gene>
<feature type="compositionally biased region" description="Basic residues" evidence="1">
    <location>
        <begin position="56"/>
        <end position="74"/>
    </location>
</feature>
<feature type="compositionally biased region" description="Basic residues" evidence="1">
    <location>
        <begin position="1"/>
        <end position="17"/>
    </location>
</feature>
<evidence type="ECO:0000313" key="2">
    <source>
        <dbReference type="EMBL" id="VFU25170.1"/>
    </source>
</evidence>
<evidence type="ECO:0000256" key="1">
    <source>
        <dbReference type="SAM" id="MobiDB-lite"/>
    </source>
</evidence>
<feature type="region of interest" description="Disordered" evidence="1">
    <location>
        <begin position="1"/>
        <end position="74"/>
    </location>
</feature>
<sequence>MLKPHKPNLHSKQHSQHIHAIIGHIQPHRIPPGNKQRQHIKRYQIDNKNITSPGRNHIKIPKSRRQSPRQRPRR</sequence>